<dbReference type="InterPro" id="IPR050090">
    <property type="entry name" value="Tyrosine_recombinase_XerCD"/>
</dbReference>
<evidence type="ECO:0000313" key="4">
    <source>
        <dbReference type="EMBL" id="APG11495.1"/>
    </source>
</evidence>
<dbReference type="RefSeq" id="WP_071913275.1">
    <property type="nucleotide sequence ID" value="NZ_CP017637.1"/>
</dbReference>
<reference evidence="4 5" key="1">
    <citation type="submission" date="2016-11" db="EMBL/GenBank/DDBJ databases">
        <title>Complete Genome Sequence of Bradyrhizobium sp. strain J5, an isolated from soybean nodule in Hokkaido.</title>
        <authorList>
            <person name="Kanehara K."/>
        </authorList>
    </citation>
    <scope>NUCLEOTIDE SEQUENCE [LARGE SCALE GENOMIC DNA]</scope>
    <source>
        <strain evidence="4 5">J5</strain>
    </source>
</reference>
<dbReference type="GO" id="GO:0006310">
    <property type="term" value="P:DNA recombination"/>
    <property type="evidence" value="ECO:0007669"/>
    <property type="project" value="UniProtKB-KW"/>
</dbReference>
<evidence type="ECO:0000259" key="3">
    <source>
        <dbReference type="PROSITE" id="PS51898"/>
    </source>
</evidence>
<dbReference type="Pfam" id="PF00589">
    <property type="entry name" value="Phage_integrase"/>
    <property type="match status" value="1"/>
</dbReference>
<proteinExistence type="predicted"/>
<keyword evidence="2" id="KW-0233">DNA recombination</keyword>
<evidence type="ECO:0000256" key="1">
    <source>
        <dbReference type="ARBA" id="ARBA00022908"/>
    </source>
</evidence>
<keyword evidence="1" id="KW-0229">DNA integration</keyword>
<dbReference type="CDD" id="cd00796">
    <property type="entry name" value="INT_Rci_Hp1_C"/>
    <property type="match status" value="1"/>
</dbReference>
<dbReference type="Proteomes" id="UP000181962">
    <property type="component" value="Chromosome"/>
</dbReference>
<dbReference type="PANTHER" id="PTHR30349">
    <property type="entry name" value="PHAGE INTEGRASE-RELATED"/>
    <property type="match status" value="1"/>
</dbReference>
<evidence type="ECO:0000313" key="5">
    <source>
        <dbReference type="Proteomes" id="UP000181962"/>
    </source>
</evidence>
<dbReference type="SUPFAM" id="SSF56349">
    <property type="entry name" value="DNA breaking-rejoining enzymes"/>
    <property type="match status" value="1"/>
</dbReference>
<dbReference type="InterPro" id="IPR013762">
    <property type="entry name" value="Integrase-like_cat_sf"/>
</dbReference>
<name>A0A1L3FDW6_BRAJP</name>
<evidence type="ECO:0000256" key="2">
    <source>
        <dbReference type="ARBA" id="ARBA00023172"/>
    </source>
</evidence>
<organism evidence="4 5">
    <name type="scientific">Bradyrhizobium japonicum</name>
    <dbReference type="NCBI Taxonomy" id="375"/>
    <lineage>
        <taxon>Bacteria</taxon>
        <taxon>Pseudomonadati</taxon>
        <taxon>Pseudomonadota</taxon>
        <taxon>Alphaproteobacteria</taxon>
        <taxon>Hyphomicrobiales</taxon>
        <taxon>Nitrobacteraceae</taxon>
        <taxon>Bradyrhizobium</taxon>
    </lineage>
</organism>
<dbReference type="PANTHER" id="PTHR30349:SF64">
    <property type="entry name" value="PROPHAGE INTEGRASE INTD-RELATED"/>
    <property type="match status" value="1"/>
</dbReference>
<protein>
    <submittedName>
        <fullName evidence="4">Integrase</fullName>
    </submittedName>
</protein>
<dbReference type="GO" id="GO:0015074">
    <property type="term" value="P:DNA integration"/>
    <property type="evidence" value="ECO:0007669"/>
    <property type="project" value="UniProtKB-KW"/>
</dbReference>
<accession>A0A1L3FDW6</accession>
<dbReference type="EMBL" id="CP017637">
    <property type="protein sequence ID" value="APG11495.1"/>
    <property type="molecule type" value="Genomic_DNA"/>
</dbReference>
<dbReference type="InterPro" id="IPR002104">
    <property type="entry name" value="Integrase_catalytic"/>
</dbReference>
<gene>
    <name evidence="4" type="ORF">BKD09_24485</name>
</gene>
<sequence>MSVYKHKDSPFYHFDFQHKGARFHGSTGCASRREAEAFERAERDRAKQFVKTATSPASTKLDDVAGRYWNEIGQHHAGADTTWRDIERLINYFGATKLLTEIGDNDVARLVAWRRGHRVTRHGKGKKKPAPLIAPATVNRSTTEVLKKLFTRAKAWGIRFDHEPNWKQHWLKEPQEIVRELRGDEADRLEDATRDDYQPVFELASASGLRLNECLLRWSEVNWDARKIEKAGKGDKRVSVPITDAIRQILWPLRGHHPEAVFTYVARRTKKSAGLLRGQRYPVTYNGLKTMWRRTRAAAGVSGFRFHDFRHDFATKLLRETKNLKLVQRALNHADIKTTTKYAHVVDDEVAAGVDAMQKSRKKSRTTGRKVS</sequence>
<dbReference type="GO" id="GO:0003677">
    <property type="term" value="F:DNA binding"/>
    <property type="evidence" value="ECO:0007669"/>
    <property type="project" value="InterPro"/>
</dbReference>
<dbReference type="Gene3D" id="1.10.443.10">
    <property type="entry name" value="Intergrase catalytic core"/>
    <property type="match status" value="1"/>
</dbReference>
<feature type="domain" description="Tyr recombinase" evidence="3">
    <location>
        <begin position="176"/>
        <end position="355"/>
    </location>
</feature>
<dbReference type="AlphaFoldDB" id="A0A1L3FDW6"/>
<dbReference type="PROSITE" id="PS51898">
    <property type="entry name" value="TYR_RECOMBINASE"/>
    <property type="match status" value="1"/>
</dbReference>
<dbReference type="InterPro" id="IPR011010">
    <property type="entry name" value="DNA_brk_join_enz"/>
</dbReference>
<dbReference type="OrthoDB" id="7615137at2"/>